<feature type="signal peptide" evidence="2">
    <location>
        <begin position="1"/>
        <end position="37"/>
    </location>
</feature>
<comment type="caution">
    <text evidence="4">The sequence shown here is derived from an EMBL/GenBank/DDBJ whole genome shotgun (WGS) entry which is preliminary data.</text>
</comment>
<dbReference type="Proteomes" id="UP001268089">
    <property type="component" value="Unassembled WGS sequence"/>
</dbReference>
<dbReference type="PANTHER" id="PTHR35936">
    <property type="entry name" value="MEMBRANE-BOUND LYTIC MUREIN TRANSGLYCOSYLASE F"/>
    <property type="match status" value="1"/>
</dbReference>
<feature type="chain" id="PRO_5047100784" evidence="2">
    <location>
        <begin position="38"/>
        <end position="266"/>
    </location>
</feature>
<dbReference type="PANTHER" id="PTHR35936:SF25">
    <property type="entry name" value="ABC TRANSPORTER SUBSTRATE-BINDING PROTEIN"/>
    <property type="match status" value="1"/>
</dbReference>
<sequence>MVTTEFIRLGGPKRWAWRMGGLAVILMNCAMAQCVQAAESELKLLVASQVAPKMFLDDDGKPTGYVTQVAAAIIRRAGYTPVVEAVPWARAYKLAQEGEGVLAGLSKTIERGKIFSFTDVVLEDRVQVITLKKADLKISQFSDLKGKRVGIQRGSSYGEQFEAALPLFHEDRDNSGDSRLNKLVAERIDAAVLSGGNTAVKYYSKLAGVDMSLLTVQTPPLVVDLNYIGIAKTRPDQAEVMSRLNAAIAAMRADGGIAKIVAAWEH</sequence>
<dbReference type="RefSeq" id="WP_310338218.1">
    <property type="nucleotide sequence ID" value="NZ_JAVDXO010000001.1"/>
</dbReference>
<keyword evidence="5" id="KW-1185">Reference proteome</keyword>
<keyword evidence="1 2" id="KW-0732">Signal</keyword>
<evidence type="ECO:0000313" key="5">
    <source>
        <dbReference type="Proteomes" id="UP001268089"/>
    </source>
</evidence>
<accession>A0ABU1ZIJ4</accession>
<organism evidence="4 5">
    <name type="scientific">Rhodoferax saidenbachensis</name>
    <dbReference type="NCBI Taxonomy" id="1484693"/>
    <lineage>
        <taxon>Bacteria</taxon>
        <taxon>Pseudomonadati</taxon>
        <taxon>Pseudomonadota</taxon>
        <taxon>Betaproteobacteria</taxon>
        <taxon>Burkholderiales</taxon>
        <taxon>Comamonadaceae</taxon>
        <taxon>Rhodoferax</taxon>
    </lineage>
</organism>
<dbReference type="InterPro" id="IPR001638">
    <property type="entry name" value="Solute-binding_3/MltF_N"/>
</dbReference>
<protein>
    <submittedName>
        <fullName evidence="4">Polar amino acid transport system substrate-binding protein</fullName>
    </submittedName>
</protein>
<feature type="domain" description="Solute-binding protein family 3/N-terminal" evidence="3">
    <location>
        <begin position="43"/>
        <end position="266"/>
    </location>
</feature>
<dbReference type="Gene3D" id="3.40.190.10">
    <property type="entry name" value="Periplasmic binding protein-like II"/>
    <property type="match status" value="2"/>
</dbReference>
<name>A0ABU1ZIJ4_9BURK</name>
<evidence type="ECO:0000259" key="3">
    <source>
        <dbReference type="SMART" id="SM00062"/>
    </source>
</evidence>
<dbReference type="SMART" id="SM00062">
    <property type="entry name" value="PBPb"/>
    <property type="match status" value="1"/>
</dbReference>
<gene>
    <name evidence="4" type="ORF">J2X15_000047</name>
</gene>
<dbReference type="SUPFAM" id="SSF53850">
    <property type="entry name" value="Periplasmic binding protein-like II"/>
    <property type="match status" value="1"/>
</dbReference>
<dbReference type="EMBL" id="JAVDXO010000001">
    <property type="protein sequence ID" value="MDR7304781.1"/>
    <property type="molecule type" value="Genomic_DNA"/>
</dbReference>
<reference evidence="4 5" key="1">
    <citation type="submission" date="2023-07" db="EMBL/GenBank/DDBJ databases">
        <title>Sorghum-associated microbial communities from plants grown in Nebraska, USA.</title>
        <authorList>
            <person name="Schachtman D."/>
        </authorList>
    </citation>
    <scope>NUCLEOTIDE SEQUENCE [LARGE SCALE GENOMIC DNA]</scope>
    <source>
        <strain evidence="4 5">BE308</strain>
    </source>
</reference>
<evidence type="ECO:0000313" key="4">
    <source>
        <dbReference type="EMBL" id="MDR7304781.1"/>
    </source>
</evidence>
<evidence type="ECO:0000256" key="1">
    <source>
        <dbReference type="ARBA" id="ARBA00022729"/>
    </source>
</evidence>
<evidence type="ECO:0000256" key="2">
    <source>
        <dbReference type="SAM" id="SignalP"/>
    </source>
</evidence>
<proteinExistence type="predicted"/>
<dbReference type="Pfam" id="PF00497">
    <property type="entry name" value="SBP_bac_3"/>
    <property type="match status" value="1"/>
</dbReference>